<dbReference type="GO" id="GO:0005524">
    <property type="term" value="F:ATP binding"/>
    <property type="evidence" value="ECO:0007669"/>
    <property type="project" value="UniProtKB-KW"/>
</dbReference>
<dbReference type="RefSeq" id="WP_139987124.1">
    <property type="nucleotide sequence ID" value="NZ_VENP01000035.1"/>
</dbReference>
<keyword evidence="2" id="KW-0547">Nucleotide-binding</keyword>
<dbReference type="PANTHER" id="PTHR19211">
    <property type="entry name" value="ATP-BINDING TRANSPORT PROTEIN-RELATED"/>
    <property type="match status" value="1"/>
</dbReference>
<evidence type="ECO:0000256" key="3">
    <source>
        <dbReference type="ARBA" id="ARBA00022840"/>
    </source>
</evidence>
<keyword evidence="1" id="KW-0677">Repeat</keyword>
<evidence type="ECO:0000313" key="7">
    <source>
        <dbReference type="Proteomes" id="UP000313849"/>
    </source>
</evidence>
<evidence type="ECO:0000313" key="6">
    <source>
        <dbReference type="EMBL" id="TNU73702.1"/>
    </source>
</evidence>
<dbReference type="EMBL" id="VENP01000035">
    <property type="protein sequence ID" value="TNU73702.1"/>
    <property type="molecule type" value="Genomic_DNA"/>
</dbReference>
<dbReference type="InterPro" id="IPR003593">
    <property type="entry name" value="AAA+_ATPase"/>
</dbReference>
<name>A0A5C5BC75_9MICO</name>
<protein>
    <submittedName>
        <fullName evidence="6">ABC-F family ATP-binding cassette domain-containing protein</fullName>
    </submittedName>
</protein>
<gene>
    <name evidence="6" type="ORF">FH969_09875</name>
</gene>
<dbReference type="Proteomes" id="UP000313849">
    <property type="component" value="Unassembled WGS sequence"/>
</dbReference>
<dbReference type="SUPFAM" id="SSF52540">
    <property type="entry name" value="P-loop containing nucleoside triphosphate hydrolases"/>
    <property type="match status" value="2"/>
</dbReference>
<dbReference type="InterPro" id="IPR050611">
    <property type="entry name" value="ABCF"/>
</dbReference>
<dbReference type="AlphaFoldDB" id="A0A5C5BC75"/>
<dbReference type="PROSITE" id="PS50893">
    <property type="entry name" value="ABC_TRANSPORTER_2"/>
    <property type="match status" value="2"/>
</dbReference>
<feature type="region of interest" description="Disordered" evidence="4">
    <location>
        <begin position="295"/>
        <end position="319"/>
    </location>
</feature>
<sequence>MTTLLRARDVAFAYPSAPGTPVLARLGLTLRVGDRLGVVGENGSGKSTLLGVLAGDLAPTAGDVERAGSLAVVPQEMADGAATVGDLVARSLGTARAAAARLEAALASGDGGTHGGAERSRDVALAVEQYEASAAWDADRLLDEALTRFGAPRDPARPLAAMSVGERYRVRLACRLAEGADAVLLDEPTNHLDPTALAHLTQRIRTWPGGVIVVTHDRQLLDDVATAVLDLDPTVDGVPARYGARRGVGFGYADYRRAKRAALARWRTRYRAEQERLAELFDRRDYAYEHLSDEWRPPKGSKKNRRGTRARQHVKAADRAHARLERTAVDVPPPPPEIALPALDGEPAARTSIASGGRVLALTGAVVPGRLDRPDLAVELGPGGRLLVVGPNGAGKSTLLALLAAAVAPDVRVGYLAQEAAFDAATVGGAQDVATARILAALEDGSLEPDSVVPLATTGLVAPEDLDRPVAELSVGRRRRLDLALTLMTAPHVLVLDEPTNHLAVDLMDALTAWLREVGAAVVVATHDRRMRADLADWPTLDLG</sequence>
<evidence type="ECO:0000259" key="5">
    <source>
        <dbReference type="PROSITE" id="PS50893"/>
    </source>
</evidence>
<proteinExistence type="predicted"/>
<organism evidence="6 7">
    <name type="scientific">Miniimonas arenae</name>
    <dbReference type="NCBI Taxonomy" id="676201"/>
    <lineage>
        <taxon>Bacteria</taxon>
        <taxon>Bacillati</taxon>
        <taxon>Actinomycetota</taxon>
        <taxon>Actinomycetes</taxon>
        <taxon>Micrococcales</taxon>
        <taxon>Beutenbergiaceae</taxon>
        <taxon>Miniimonas</taxon>
    </lineage>
</organism>
<dbReference type="GO" id="GO:0016887">
    <property type="term" value="F:ATP hydrolysis activity"/>
    <property type="evidence" value="ECO:0007669"/>
    <property type="project" value="InterPro"/>
</dbReference>
<feature type="domain" description="ABC transporter" evidence="5">
    <location>
        <begin position="5"/>
        <end position="261"/>
    </location>
</feature>
<keyword evidence="3 6" id="KW-0067">ATP-binding</keyword>
<feature type="compositionally biased region" description="Basic residues" evidence="4">
    <location>
        <begin position="299"/>
        <end position="314"/>
    </location>
</feature>
<dbReference type="InterPro" id="IPR027417">
    <property type="entry name" value="P-loop_NTPase"/>
</dbReference>
<evidence type="ECO:0000256" key="2">
    <source>
        <dbReference type="ARBA" id="ARBA00022741"/>
    </source>
</evidence>
<accession>A0A5C5BC75</accession>
<evidence type="ECO:0000256" key="4">
    <source>
        <dbReference type="SAM" id="MobiDB-lite"/>
    </source>
</evidence>
<dbReference type="SMART" id="SM00382">
    <property type="entry name" value="AAA"/>
    <property type="match status" value="2"/>
</dbReference>
<dbReference type="OrthoDB" id="4797497at2"/>
<comment type="caution">
    <text evidence="6">The sequence shown here is derived from an EMBL/GenBank/DDBJ whole genome shotgun (WGS) entry which is preliminary data.</text>
</comment>
<dbReference type="Pfam" id="PF00005">
    <property type="entry name" value="ABC_tran"/>
    <property type="match status" value="2"/>
</dbReference>
<reference evidence="6 7" key="1">
    <citation type="submission" date="2019-06" db="EMBL/GenBank/DDBJ databases">
        <title>Draft genome sequence of Miniimonas arenae KCTC 19750T isolated from sea sand.</title>
        <authorList>
            <person name="Park S.-J."/>
        </authorList>
    </citation>
    <scope>NUCLEOTIDE SEQUENCE [LARGE SCALE GENOMIC DNA]</scope>
    <source>
        <strain evidence="6 7">KCTC 19750</strain>
    </source>
</reference>
<dbReference type="InterPro" id="IPR003439">
    <property type="entry name" value="ABC_transporter-like_ATP-bd"/>
</dbReference>
<dbReference type="Gene3D" id="3.40.50.300">
    <property type="entry name" value="P-loop containing nucleotide triphosphate hydrolases"/>
    <property type="match status" value="2"/>
</dbReference>
<keyword evidence="7" id="KW-1185">Reference proteome</keyword>
<dbReference type="PANTHER" id="PTHR19211:SF14">
    <property type="entry name" value="ATP-BINDING CASSETTE SUB-FAMILY F MEMBER 1"/>
    <property type="match status" value="1"/>
</dbReference>
<evidence type="ECO:0000256" key="1">
    <source>
        <dbReference type="ARBA" id="ARBA00022737"/>
    </source>
</evidence>
<feature type="domain" description="ABC transporter" evidence="5">
    <location>
        <begin position="357"/>
        <end position="543"/>
    </location>
</feature>